<feature type="transmembrane region" description="Helical" evidence="1">
    <location>
        <begin position="242"/>
        <end position="259"/>
    </location>
</feature>
<dbReference type="EMBL" id="JAEEGA010000027">
    <property type="protein sequence ID" value="MBP1044427.1"/>
    <property type="molecule type" value="Genomic_DNA"/>
</dbReference>
<keyword evidence="1" id="KW-1133">Transmembrane helix</keyword>
<feature type="transmembrane region" description="Helical" evidence="1">
    <location>
        <begin position="279"/>
        <end position="298"/>
    </location>
</feature>
<feature type="transmembrane region" description="Helical" evidence="1">
    <location>
        <begin position="20"/>
        <end position="39"/>
    </location>
</feature>
<feature type="transmembrane region" description="Helical" evidence="1">
    <location>
        <begin position="51"/>
        <end position="68"/>
    </location>
</feature>
<keyword evidence="1" id="KW-0472">Membrane</keyword>
<reference evidence="2" key="1">
    <citation type="submission" date="2020-12" db="EMBL/GenBank/DDBJ databases">
        <title>Vagococcus allomyrinae sp. nov. and Enterococcus lavae sp. nov., isolated from the larvae of Allomyrina dichotoma.</title>
        <authorList>
            <person name="Lee S.D."/>
        </authorList>
    </citation>
    <scope>NUCLEOTIDE SEQUENCE</scope>
    <source>
        <strain evidence="2">BWB3-3</strain>
    </source>
</reference>
<keyword evidence="3" id="KW-1185">Reference proteome</keyword>
<name>A0A940SUL0_9ENTE</name>
<dbReference type="AlphaFoldDB" id="A0A940SUL0"/>
<gene>
    <name evidence="2" type="ORF">I6N95_25805</name>
</gene>
<comment type="caution">
    <text evidence="2">The sequence shown here is derived from an EMBL/GenBank/DDBJ whole genome shotgun (WGS) entry which is preliminary data.</text>
</comment>
<feature type="transmembrane region" description="Helical" evidence="1">
    <location>
        <begin position="174"/>
        <end position="193"/>
    </location>
</feature>
<accession>A0A940SUL0</accession>
<feature type="transmembrane region" description="Helical" evidence="1">
    <location>
        <begin position="119"/>
        <end position="136"/>
    </location>
</feature>
<dbReference type="RefSeq" id="WP_209532902.1">
    <property type="nucleotide sequence ID" value="NZ_JAEEGA010000027.1"/>
</dbReference>
<feature type="transmembrane region" description="Helical" evidence="1">
    <location>
        <begin position="95"/>
        <end position="113"/>
    </location>
</feature>
<organism evidence="2 3">
    <name type="scientific">Vagococcus allomyrinae</name>
    <dbReference type="NCBI Taxonomy" id="2794353"/>
    <lineage>
        <taxon>Bacteria</taxon>
        <taxon>Bacillati</taxon>
        <taxon>Bacillota</taxon>
        <taxon>Bacilli</taxon>
        <taxon>Lactobacillales</taxon>
        <taxon>Enterococcaceae</taxon>
        <taxon>Vagococcus</taxon>
    </lineage>
</organism>
<protein>
    <submittedName>
        <fullName evidence="2">Prenyltransferase</fullName>
    </submittedName>
</protein>
<feature type="transmembrane region" description="Helical" evidence="1">
    <location>
        <begin position="143"/>
        <end position="162"/>
    </location>
</feature>
<proteinExistence type="predicted"/>
<dbReference type="Proteomes" id="UP000674938">
    <property type="component" value="Unassembled WGS sequence"/>
</dbReference>
<keyword evidence="1" id="KW-0812">Transmembrane</keyword>
<evidence type="ECO:0000313" key="2">
    <source>
        <dbReference type="EMBL" id="MBP1044427.1"/>
    </source>
</evidence>
<evidence type="ECO:0000313" key="3">
    <source>
        <dbReference type="Proteomes" id="UP000674938"/>
    </source>
</evidence>
<sequence>MIKRLAIYYQEMYPIIPRLFLAFVMFFEIYFLLLLNYQVPLTKISVGIPEIIGSLTIFIFLMLLRIVDDFKDYETDRRLFPERALPSGRVQKQDLIKVMVVAIAFIFISNLIWMNNFGFFLFLFIYGTLMSVWFFQKSKIQPNLILALVTHNPVQLVMNAYIISFTCFKYQVSLFSWTSFLVMLTLYFPALIWEISRKVRAPQDETAYVTYSSIFGYQKATKFVLLLTAADVVTNILLTIRLNKFATVVIVLNLIWFLLKGKQFLKDPTAFRLVEKVERYTYFLETLMVLVVIIYLLVGRL</sequence>
<evidence type="ECO:0000256" key="1">
    <source>
        <dbReference type="SAM" id="Phobius"/>
    </source>
</evidence>